<organism evidence="1 2">
    <name type="scientific">Effrenium voratum</name>
    <dbReference type="NCBI Taxonomy" id="2562239"/>
    <lineage>
        <taxon>Eukaryota</taxon>
        <taxon>Sar</taxon>
        <taxon>Alveolata</taxon>
        <taxon>Dinophyceae</taxon>
        <taxon>Suessiales</taxon>
        <taxon>Symbiodiniaceae</taxon>
        <taxon>Effrenium</taxon>
    </lineage>
</organism>
<evidence type="ECO:0000313" key="2">
    <source>
        <dbReference type="Proteomes" id="UP001178507"/>
    </source>
</evidence>
<proteinExistence type="predicted"/>
<comment type="caution">
    <text evidence="1">The sequence shown here is derived from an EMBL/GenBank/DDBJ whole genome shotgun (WGS) entry which is preliminary data.</text>
</comment>
<dbReference type="EMBL" id="CAUJNA010003246">
    <property type="protein sequence ID" value="CAJ1396886.1"/>
    <property type="molecule type" value="Genomic_DNA"/>
</dbReference>
<sequence length="139" mass="15580">MPRPSSVDVEHAALQLCREAEDHMRDHHFTNLRSINTGAESVKSHFSCGAENAKKIHERAVKLLQEKGYLQFKASMGKQVAFCKKGDMEPARAEEFEKTYSKFVEVTKRPGESQDRKGAGDKQTASYVNEYLSQQGACA</sequence>
<dbReference type="AlphaFoldDB" id="A0AA36J1Q2"/>
<name>A0AA36J1Q2_9DINO</name>
<dbReference type="Proteomes" id="UP001178507">
    <property type="component" value="Unassembled WGS sequence"/>
</dbReference>
<evidence type="ECO:0000313" key="1">
    <source>
        <dbReference type="EMBL" id="CAJ1396886.1"/>
    </source>
</evidence>
<protein>
    <submittedName>
        <fullName evidence="1">Uncharacterized protein</fullName>
    </submittedName>
</protein>
<gene>
    <name evidence="1" type="ORF">EVOR1521_LOCUS21014</name>
</gene>
<keyword evidence="2" id="KW-1185">Reference proteome</keyword>
<accession>A0AA36J1Q2</accession>
<reference evidence="1" key="1">
    <citation type="submission" date="2023-08" db="EMBL/GenBank/DDBJ databases">
        <authorList>
            <person name="Chen Y."/>
            <person name="Shah S."/>
            <person name="Dougan E. K."/>
            <person name="Thang M."/>
            <person name="Chan C."/>
        </authorList>
    </citation>
    <scope>NUCLEOTIDE SEQUENCE</scope>
</reference>